<evidence type="ECO:0000313" key="2">
    <source>
        <dbReference type="EnsemblPlants" id="AET2Gv20493400.5"/>
    </source>
</evidence>
<dbReference type="EnsemblPlants" id="AET2Gv20493400.5">
    <property type="protein sequence ID" value="AET2Gv20493400.5"/>
    <property type="gene ID" value="AET2Gv20493400"/>
</dbReference>
<dbReference type="Gramene" id="AET2Gv20493400.5">
    <property type="protein sequence ID" value="AET2Gv20493400.5"/>
    <property type="gene ID" value="AET2Gv20493400"/>
</dbReference>
<evidence type="ECO:0000256" key="1">
    <source>
        <dbReference type="SAM" id="MobiDB-lite"/>
    </source>
</evidence>
<feature type="region of interest" description="Disordered" evidence="1">
    <location>
        <begin position="1"/>
        <end position="134"/>
    </location>
</feature>
<proteinExistence type="predicted"/>
<reference evidence="2" key="4">
    <citation type="submission" date="2019-03" db="UniProtKB">
        <authorList>
            <consortium name="EnsemblPlants"/>
        </authorList>
    </citation>
    <scope>IDENTIFICATION</scope>
</reference>
<organism evidence="2 3">
    <name type="scientific">Aegilops tauschii subsp. strangulata</name>
    <name type="common">Goatgrass</name>
    <dbReference type="NCBI Taxonomy" id="200361"/>
    <lineage>
        <taxon>Eukaryota</taxon>
        <taxon>Viridiplantae</taxon>
        <taxon>Streptophyta</taxon>
        <taxon>Embryophyta</taxon>
        <taxon>Tracheophyta</taxon>
        <taxon>Spermatophyta</taxon>
        <taxon>Magnoliopsida</taxon>
        <taxon>Liliopsida</taxon>
        <taxon>Poales</taxon>
        <taxon>Poaceae</taxon>
        <taxon>BOP clade</taxon>
        <taxon>Pooideae</taxon>
        <taxon>Triticodae</taxon>
        <taxon>Triticeae</taxon>
        <taxon>Triticinae</taxon>
        <taxon>Aegilops</taxon>
    </lineage>
</organism>
<accession>A0A453BG61</accession>
<dbReference type="Proteomes" id="UP000015105">
    <property type="component" value="Chromosome 2D"/>
</dbReference>
<keyword evidence="3" id="KW-1185">Reference proteome</keyword>
<evidence type="ECO:0000313" key="3">
    <source>
        <dbReference type="Proteomes" id="UP000015105"/>
    </source>
</evidence>
<dbReference type="PANTHER" id="PTHR31245:SF19">
    <property type="entry name" value="GENOME ASSEMBLY, CHROMOSOME: II"/>
    <property type="match status" value="1"/>
</dbReference>
<reference evidence="3" key="2">
    <citation type="journal article" date="2017" name="Nat. Plants">
        <title>The Aegilops tauschii genome reveals multiple impacts of transposons.</title>
        <authorList>
            <person name="Zhao G."/>
            <person name="Zou C."/>
            <person name="Li K."/>
            <person name="Wang K."/>
            <person name="Li T."/>
            <person name="Gao L."/>
            <person name="Zhang X."/>
            <person name="Wang H."/>
            <person name="Yang Z."/>
            <person name="Liu X."/>
            <person name="Jiang W."/>
            <person name="Mao L."/>
            <person name="Kong X."/>
            <person name="Jiao Y."/>
            <person name="Jia J."/>
        </authorList>
    </citation>
    <scope>NUCLEOTIDE SEQUENCE [LARGE SCALE GENOMIC DNA]</scope>
    <source>
        <strain evidence="3">cv. AL8/78</strain>
    </source>
</reference>
<dbReference type="AlphaFoldDB" id="A0A453BG61"/>
<feature type="compositionally biased region" description="Basic residues" evidence="1">
    <location>
        <begin position="109"/>
        <end position="130"/>
    </location>
</feature>
<reference evidence="2" key="3">
    <citation type="journal article" date="2017" name="Nature">
        <title>Genome sequence of the progenitor of the wheat D genome Aegilops tauschii.</title>
        <authorList>
            <person name="Luo M.C."/>
            <person name="Gu Y.Q."/>
            <person name="Puiu D."/>
            <person name="Wang H."/>
            <person name="Twardziok S.O."/>
            <person name="Deal K.R."/>
            <person name="Huo N."/>
            <person name="Zhu T."/>
            <person name="Wang L."/>
            <person name="Wang Y."/>
            <person name="McGuire P.E."/>
            <person name="Liu S."/>
            <person name="Long H."/>
            <person name="Ramasamy R.K."/>
            <person name="Rodriguez J.C."/>
            <person name="Van S.L."/>
            <person name="Yuan L."/>
            <person name="Wang Z."/>
            <person name="Xia Z."/>
            <person name="Xiao L."/>
            <person name="Anderson O.D."/>
            <person name="Ouyang S."/>
            <person name="Liang Y."/>
            <person name="Zimin A.V."/>
            <person name="Pertea G."/>
            <person name="Qi P."/>
            <person name="Bennetzen J.L."/>
            <person name="Dai X."/>
            <person name="Dawson M.W."/>
            <person name="Muller H.G."/>
            <person name="Kugler K."/>
            <person name="Rivarola-Duarte L."/>
            <person name="Spannagl M."/>
            <person name="Mayer K.F.X."/>
            <person name="Lu F.H."/>
            <person name="Bevan M.W."/>
            <person name="Leroy P."/>
            <person name="Li P."/>
            <person name="You F.M."/>
            <person name="Sun Q."/>
            <person name="Liu Z."/>
            <person name="Lyons E."/>
            <person name="Wicker T."/>
            <person name="Salzberg S.L."/>
            <person name="Devos K.M."/>
            <person name="Dvorak J."/>
        </authorList>
    </citation>
    <scope>NUCLEOTIDE SEQUENCE [LARGE SCALE GENOMIC DNA]</scope>
    <source>
        <strain evidence="2">cv. AL8/78</strain>
    </source>
</reference>
<dbReference type="PANTHER" id="PTHR31245">
    <property type="entry name" value="UBIQUITIN SYSTEM COMPONENT CUE PROTEIN"/>
    <property type="match status" value="1"/>
</dbReference>
<protein>
    <submittedName>
        <fullName evidence="2">Uncharacterized protein</fullName>
    </submittedName>
</protein>
<sequence>MHEPLPSLSSRKHPLLVPSHALGFLRRRHTGACRPAQRPPDRRRHRPRSPLSPSESLPTSRRPGSSPSGSPPSPGHGGGGRRHPEARGGGLPGRPLRGVAGEAGPVLTVRHRGLGRRPRHQHGVRPHRGGPVRLPQRRSAVASDVPVMNTPANRTEWAELIVKEMSSASDPNDTRNRVFRILEMFDKCAANCSTPDEAHKMREMIIATILG</sequence>
<feature type="compositionally biased region" description="Low complexity" evidence="1">
    <location>
        <begin position="49"/>
        <end position="68"/>
    </location>
</feature>
<name>A0A453BG61_AEGTS</name>
<reference evidence="2" key="5">
    <citation type="journal article" date="2021" name="G3 (Bethesda)">
        <title>Aegilops tauschii genome assembly Aet v5.0 features greater sequence contiguity and improved annotation.</title>
        <authorList>
            <person name="Wang L."/>
            <person name="Zhu T."/>
            <person name="Rodriguez J.C."/>
            <person name="Deal K.R."/>
            <person name="Dubcovsky J."/>
            <person name="McGuire P.E."/>
            <person name="Lux T."/>
            <person name="Spannagl M."/>
            <person name="Mayer K.F.X."/>
            <person name="Baldrich P."/>
            <person name="Meyers B.C."/>
            <person name="Huo N."/>
            <person name="Gu Y.Q."/>
            <person name="Zhou H."/>
            <person name="Devos K.M."/>
            <person name="Bennetzen J.L."/>
            <person name="Unver T."/>
            <person name="Budak H."/>
            <person name="Gulick P.J."/>
            <person name="Galiba G."/>
            <person name="Kalapos B."/>
            <person name="Nelson D.R."/>
            <person name="Li P."/>
            <person name="You F.M."/>
            <person name="Luo M.C."/>
            <person name="Dvorak J."/>
        </authorList>
    </citation>
    <scope>NUCLEOTIDE SEQUENCE [LARGE SCALE GENOMIC DNA]</scope>
    <source>
        <strain evidence="2">cv. AL8/78</strain>
    </source>
</reference>
<reference evidence="3" key="1">
    <citation type="journal article" date="2014" name="Science">
        <title>Ancient hybridizations among the ancestral genomes of bread wheat.</title>
        <authorList>
            <consortium name="International Wheat Genome Sequencing Consortium,"/>
            <person name="Marcussen T."/>
            <person name="Sandve S.R."/>
            <person name="Heier L."/>
            <person name="Spannagl M."/>
            <person name="Pfeifer M."/>
            <person name="Jakobsen K.S."/>
            <person name="Wulff B.B."/>
            <person name="Steuernagel B."/>
            <person name="Mayer K.F."/>
            <person name="Olsen O.A."/>
        </authorList>
    </citation>
    <scope>NUCLEOTIDE SEQUENCE [LARGE SCALE GENOMIC DNA]</scope>
    <source>
        <strain evidence="3">cv. AL8/78</strain>
    </source>
</reference>